<dbReference type="Proteomes" id="UP000008743">
    <property type="component" value="Unassembled WGS sequence"/>
</dbReference>
<feature type="compositionally biased region" description="Low complexity" evidence="6">
    <location>
        <begin position="108"/>
        <end position="120"/>
    </location>
</feature>
<reference evidence="10" key="1">
    <citation type="submission" date="2011-02" db="EMBL/GenBank/DDBJ databases">
        <title>The Genome Sequence of Capsaspora owczarzaki ATCC 30864.</title>
        <authorList>
            <person name="Russ C."/>
            <person name="Cuomo C."/>
            <person name="Burger G."/>
            <person name="Gray M.W."/>
            <person name="Holland P.W.H."/>
            <person name="King N."/>
            <person name="Lang F.B.F."/>
            <person name="Roger A.J."/>
            <person name="Ruiz-Trillo I."/>
            <person name="Young S.K."/>
            <person name="Zeng Q."/>
            <person name="Gargeya S."/>
            <person name="Alvarado L."/>
            <person name="Berlin A."/>
            <person name="Chapman S.B."/>
            <person name="Chen Z."/>
            <person name="Freedman E."/>
            <person name="Gellesch M."/>
            <person name="Goldberg J."/>
            <person name="Griggs A."/>
            <person name="Gujja S."/>
            <person name="Heilman E."/>
            <person name="Heiman D."/>
            <person name="Howarth C."/>
            <person name="Mehta T."/>
            <person name="Neiman D."/>
            <person name="Pearson M."/>
            <person name="Roberts A."/>
            <person name="Saif S."/>
            <person name="Shea T."/>
            <person name="Shenoy N."/>
            <person name="Sisk P."/>
            <person name="Stolte C."/>
            <person name="Sykes S."/>
            <person name="White J."/>
            <person name="Yandava C."/>
            <person name="Haas B."/>
            <person name="Nusbaum C."/>
            <person name="Birren B."/>
        </authorList>
    </citation>
    <scope>NUCLEOTIDE SEQUENCE</scope>
    <source>
        <strain evidence="10">ATCC 30864</strain>
    </source>
</reference>
<dbReference type="GO" id="GO:0070979">
    <property type="term" value="P:protein K11-linked ubiquitination"/>
    <property type="evidence" value="ECO:0007669"/>
    <property type="project" value="TreeGrafter"/>
</dbReference>
<evidence type="ECO:0000256" key="2">
    <source>
        <dbReference type="ARBA" id="ARBA00022618"/>
    </source>
</evidence>
<dbReference type="GO" id="GO:0005680">
    <property type="term" value="C:anaphase-promoting complex"/>
    <property type="evidence" value="ECO:0007669"/>
    <property type="project" value="InterPro"/>
</dbReference>
<dbReference type="PANTHER" id="PTHR13260:SF0">
    <property type="entry name" value="ANAPHASE-PROMOTING COMPLEX SUBUNIT 4"/>
    <property type="match status" value="1"/>
</dbReference>
<dbReference type="Pfam" id="PF12896">
    <property type="entry name" value="ANAPC4"/>
    <property type="match status" value="1"/>
</dbReference>
<evidence type="ECO:0000259" key="8">
    <source>
        <dbReference type="Pfam" id="PF12896"/>
    </source>
</evidence>
<keyword evidence="5" id="KW-0131">Cell cycle</keyword>
<dbReference type="InterPro" id="IPR024977">
    <property type="entry name" value="Apc4-like_WD40_dom"/>
</dbReference>
<dbReference type="InterPro" id="IPR036322">
    <property type="entry name" value="WD40_repeat_dom_sf"/>
</dbReference>
<dbReference type="eggNOG" id="KOG4640">
    <property type="taxonomic scope" value="Eukaryota"/>
</dbReference>
<dbReference type="InterPro" id="IPR024790">
    <property type="entry name" value="APC4_long_dom"/>
</dbReference>
<dbReference type="GO" id="GO:0031145">
    <property type="term" value="P:anaphase-promoting complex-dependent catabolic process"/>
    <property type="evidence" value="ECO:0007669"/>
    <property type="project" value="InterPro"/>
</dbReference>
<dbReference type="EMBL" id="KE346368">
    <property type="protein sequence ID" value="KJE94968.1"/>
    <property type="molecule type" value="Genomic_DNA"/>
</dbReference>
<dbReference type="GO" id="GO:0034399">
    <property type="term" value="C:nuclear periphery"/>
    <property type="evidence" value="ECO:0007669"/>
    <property type="project" value="TreeGrafter"/>
</dbReference>
<evidence type="ECO:0000256" key="3">
    <source>
        <dbReference type="ARBA" id="ARBA00022776"/>
    </source>
</evidence>
<feature type="region of interest" description="Disordered" evidence="6">
    <location>
        <begin position="108"/>
        <end position="173"/>
    </location>
</feature>
<feature type="compositionally biased region" description="Low complexity" evidence="6">
    <location>
        <begin position="401"/>
        <end position="416"/>
    </location>
</feature>
<evidence type="ECO:0000256" key="6">
    <source>
        <dbReference type="SAM" id="MobiDB-lite"/>
    </source>
</evidence>
<dbReference type="InterPro" id="IPR024789">
    <property type="entry name" value="APC4"/>
</dbReference>
<dbReference type="InterPro" id="IPR015943">
    <property type="entry name" value="WD40/YVTN_repeat-like_dom_sf"/>
</dbReference>
<sequence length="1038" mass="111246">MIRDEQSADGDVINDDDDNIVNEADQTLLQEEVEEVEPGAQTLQSKSDFRHRGGADSALPARARLAAWCPTMDLIAIVTVENAVCLYRLNWQLLWTIEAVQDPAVNDADAGAGDAAAAADQEQVNPPGETPDIQPVSARRPPPAPSSSSSSSSSPSSEPALPGRSPVCAAARRHADADPSSVVPLYAVDESTRITAIAWRPDGRVIALGRADGHIMLVDTEGGRCCYASQFSEFPRRVSSTEQLVRMEAVTCLEWTLADSDSHSANVSATVAATLRLTGSSSTGCGSFENSSSKLLPPPMPLIDKVEAGFLGANPSALERLLLPLPPVPAPLPQQQHSTPRAPFPILVVGRAGGFVELTAYGVCRIGSIPTPDASPPARASLSKSLFALSMVSVSKIDSNDAADNGDAAPDNAQPPTTYPPPSANLAVFDTSFLATRTVELQAMAHRYTQSVIMEGYILEALQTIRDLLSDGIVTAATRFHEAIIQSYSSASEVSLLTASHAFQRDLLDHLWHGAEPPGFRAFLNGISAQTIRKYSLAVKQACEQVSTLLTGTLQPALQLALAQYSDLGGLARWHDRFGVLGLAPERVQDCVAWTQALMLKVDEMVCAVNRFDQQMEQLLSWLHTVAANSAVATDKPLVEVSASISAQIGLKVAEYLAQSDDATILPAFARDDLSAFVSFNSLPSTARSAGDKSLNGWTTVVRQSASGVLSSSQHDTVELSRLDVRQPEASLSQLVRALATERVNLADWVELQLSGRIVPLVSPVQLFRFVDHPPSSTPGLQVLETIAHCIVVRGQEYEVAESETAAGLRPAFAPRYRQPQRVRSTLPYQCVVFHPAYLSLTQNSDELWVLQYPVAQLSSGTNALVAPTKESLGISVAAFGCNIDTAEEHQILGVQDYSDATLAVLLTRRLGNVPERHLVLADVLQDPASLPSCPALLLSEKCPPGGEYPLMGLSGALFPTLLMSGMLSVVQGARGLDRMAATFMAVSGSRRVASIFSRARRARVFELDANEDDDEEAEEEGEREFAEQEQEDGAEAS</sequence>
<keyword evidence="10" id="KW-1185">Reference proteome</keyword>
<keyword evidence="2" id="KW-0132">Cell division</keyword>
<feature type="domain" description="Anaphase-promoting complex subunit 4-like WD40" evidence="7">
    <location>
        <begin position="189"/>
        <end position="256"/>
    </location>
</feature>
<evidence type="ECO:0000256" key="5">
    <source>
        <dbReference type="ARBA" id="ARBA00023306"/>
    </source>
</evidence>
<dbReference type="AlphaFoldDB" id="A0A0D2WTI3"/>
<dbReference type="SUPFAM" id="SSF50978">
    <property type="entry name" value="WD40 repeat-like"/>
    <property type="match status" value="1"/>
</dbReference>
<name>A0A0D2WTI3_CAPO3</name>
<dbReference type="GO" id="GO:0051301">
    <property type="term" value="P:cell division"/>
    <property type="evidence" value="ECO:0007669"/>
    <property type="project" value="UniProtKB-KW"/>
</dbReference>
<feature type="domain" description="Anaphase-promoting complex subunit 4-like WD40" evidence="7">
    <location>
        <begin position="67"/>
        <end position="102"/>
    </location>
</feature>
<accession>A0A0D2WTI3</accession>
<dbReference type="PhylomeDB" id="A0A0D2WTI3"/>
<gene>
    <name evidence="9" type="ORF">CAOG_005504</name>
</gene>
<dbReference type="PANTHER" id="PTHR13260">
    <property type="entry name" value="ANAPHASE PROMOTING COMPLEX SUBUNIT 4 APC4"/>
    <property type="match status" value="1"/>
</dbReference>
<feature type="compositionally biased region" description="Low complexity" evidence="6">
    <location>
        <begin position="146"/>
        <end position="157"/>
    </location>
</feature>
<dbReference type="Pfam" id="PF12894">
    <property type="entry name" value="ANAPC4_WD40"/>
    <property type="match status" value="2"/>
</dbReference>
<feature type="region of interest" description="Disordered" evidence="6">
    <location>
        <begin position="1008"/>
        <end position="1038"/>
    </location>
</feature>
<evidence type="ECO:0000259" key="7">
    <source>
        <dbReference type="Pfam" id="PF12894"/>
    </source>
</evidence>
<keyword evidence="4" id="KW-0833">Ubl conjugation pathway</keyword>
<dbReference type="InParanoid" id="A0A0D2WTI3"/>
<dbReference type="RefSeq" id="XP_004346177.1">
    <property type="nucleotide sequence ID" value="XM_004346127.2"/>
</dbReference>
<evidence type="ECO:0000256" key="4">
    <source>
        <dbReference type="ARBA" id="ARBA00022786"/>
    </source>
</evidence>
<feature type="region of interest" description="Disordered" evidence="6">
    <location>
        <begin position="401"/>
        <end position="421"/>
    </location>
</feature>
<dbReference type="OrthoDB" id="2110451at2759"/>
<evidence type="ECO:0000256" key="1">
    <source>
        <dbReference type="ARBA" id="ARBA00016067"/>
    </source>
</evidence>
<dbReference type="Gene3D" id="2.130.10.10">
    <property type="entry name" value="YVTN repeat-like/Quinoprotein amine dehydrogenase"/>
    <property type="match status" value="1"/>
</dbReference>
<evidence type="ECO:0000313" key="9">
    <source>
        <dbReference type="EMBL" id="KJE94968.1"/>
    </source>
</evidence>
<evidence type="ECO:0000313" key="10">
    <source>
        <dbReference type="Proteomes" id="UP000008743"/>
    </source>
</evidence>
<feature type="domain" description="Anaphase-promoting complex subunit 4 long" evidence="8">
    <location>
        <begin position="427"/>
        <end position="627"/>
    </location>
</feature>
<keyword evidence="3" id="KW-0498">Mitosis</keyword>
<organism evidence="9 10">
    <name type="scientific">Capsaspora owczarzaki (strain ATCC 30864)</name>
    <dbReference type="NCBI Taxonomy" id="595528"/>
    <lineage>
        <taxon>Eukaryota</taxon>
        <taxon>Filasterea</taxon>
        <taxon>Capsaspora</taxon>
    </lineage>
</organism>
<dbReference type="STRING" id="595528.A0A0D2WTI3"/>
<proteinExistence type="predicted"/>
<feature type="region of interest" description="Disordered" evidence="6">
    <location>
        <begin position="1"/>
        <end position="20"/>
    </location>
</feature>
<protein>
    <recommendedName>
        <fullName evidence="1">Anaphase-promoting complex subunit 4</fullName>
    </recommendedName>
</protein>
<feature type="compositionally biased region" description="Acidic residues" evidence="6">
    <location>
        <begin position="1009"/>
        <end position="1038"/>
    </location>
</feature>